<evidence type="ECO:0000313" key="1">
    <source>
        <dbReference type="EMBL" id="CAI9176105.1"/>
    </source>
</evidence>
<reference evidence="1" key="1">
    <citation type="submission" date="2023-04" db="EMBL/GenBank/DDBJ databases">
        <authorList>
            <consortium name="ELIXIR-Norway"/>
        </authorList>
    </citation>
    <scope>NUCLEOTIDE SEQUENCE [LARGE SCALE GENOMIC DNA]</scope>
</reference>
<dbReference type="Proteomes" id="UP001176941">
    <property type="component" value="Chromosome 5"/>
</dbReference>
<proteinExistence type="predicted"/>
<accession>A0ABN8ZRP8</accession>
<dbReference type="EMBL" id="OX459941">
    <property type="protein sequence ID" value="CAI9176105.1"/>
    <property type="molecule type" value="Genomic_DNA"/>
</dbReference>
<name>A0ABN8ZRP8_RANTA</name>
<gene>
    <name evidence="1" type="ORF">MRATA1EN1_LOCUS25067</name>
</gene>
<sequence length="123" mass="13961">MFSISMHALKVYIQNLLYFLVQLCFPQRLTSPDQAFPSQAPPPRPKLCCMIKIGILFLEICDSFSEIRRDLCSSYFYCKSNSLDKNNVICKKLLFLLQRLTYRAEGAGGGEAYLMNLSDMSGA</sequence>
<evidence type="ECO:0000313" key="2">
    <source>
        <dbReference type="Proteomes" id="UP001176941"/>
    </source>
</evidence>
<organism evidence="1 2">
    <name type="scientific">Rangifer tarandus platyrhynchus</name>
    <name type="common">Svalbard reindeer</name>
    <dbReference type="NCBI Taxonomy" id="3082113"/>
    <lineage>
        <taxon>Eukaryota</taxon>
        <taxon>Metazoa</taxon>
        <taxon>Chordata</taxon>
        <taxon>Craniata</taxon>
        <taxon>Vertebrata</taxon>
        <taxon>Euteleostomi</taxon>
        <taxon>Mammalia</taxon>
        <taxon>Eutheria</taxon>
        <taxon>Laurasiatheria</taxon>
        <taxon>Artiodactyla</taxon>
        <taxon>Ruminantia</taxon>
        <taxon>Pecora</taxon>
        <taxon>Cervidae</taxon>
        <taxon>Odocoileinae</taxon>
        <taxon>Rangifer</taxon>
    </lineage>
</organism>
<keyword evidence="2" id="KW-1185">Reference proteome</keyword>
<protein>
    <submittedName>
        <fullName evidence="1">Uncharacterized protein</fullName>
    </submittedName>
</protein>